<feature type="compositionally biased region" description="Pro residues" evidence="2">
    <location>
        <begin position="1"/>
        <end position="10"/>
    </location>
</feature>
<dbReference type="Bgee" id="ENSOANG00000050545">
    <property type="expression patterns" value="Expressed in liver and 7 other cell types or tissues"/>
</dbReference>
<feature type="region of interest" description="Disordered" evidence="2">
    <location>
        <begin position="236"/>
        <end position="299"/>
    </location>
</feature>
<dbReference type="Ensembl" id="ENSOANT00000049856.1">
    <property type="protein sequence ID" value="ENSOANP00000050543.1"/>
    <property type="gene ID" value="ENSOANG00000050545.1"/>
</dbReference>
<dbReference type="InParanoid" id="A0A6I8PEJ2"/>
<dbReference type="InterPro" id="IPR011989">
    <property type="entry name" value="ARM-like"/>
</dbReference>
<feature type="repeat" description="ARM" evidence="1">
    <location>
        <begin position="369"/>
        <end position="412"/>
    </location>
</feature>
<feature type="region of interest" description="Disordered" evidence="2">
    <location>
        <begin position="67"/>
        <end position="167"/>
    </location>
</feature>
<dbReference type="GO" id="GO:0005654">
    <property type="term" value="C:nucleoplasm"/>
    <property type="evidence" value="ECO:0007669"/>
    <property type="project" value="Ensembl"/>
</dbReference>
<dbReference type="SUPFAM" id="SSF54695">
    <property type="entry name" value="POZ domain"/>
    <property type="match status" value="1"/>
</dbReference>
<feature type="compositionally biased region" description="Pro residues" evidence="2">
    <location>
        <begin position="130"/>
        <end position="142"/>
    </location>
</feature>
<dbReference type="GO" id="GO:1990756">
    <property type="term" value="F:ubiquitin-like ligase-substrate adaptor activity"/>
    <property type="evidence" value="ECO:0007669"/>
    <property type="project" value="Ensembl"/>
</dbReference>
<dbReference type="InterPro" id="IPR000210">
    <property type="entry name" value="BTB/POZ_dom"/>
</dbReference>
<dbReference type="GO" id="GO:0050810">
    <property type="term" value="P:regulation of steroid biosynthetic process"/>
    <property type="evidence" value="ECO:0007669"/>
    <property type="project" value="Ensembl"/>
</dbReference>
<dbReference type="GeneTree" id="ENSGT00390000009109"/>
<dbReference type="SUPFAM" id="SSF48371">
    <property type="entry name" value="ARM repeat"/>
    <property type="match status" value="1"/>
</dbReference>
<dbReference type="Gene3D" id="3.30.710.10">
    <property type="entry name" value="Potassium Channel Kv1.1, Chain A"/>
    <property type="match status" value="1"/>
</dbReference>
<proteinExistence type="predicted"/>
<dbReference type="Proteomes" id="UP000002279">
    <property type="component" value="Chromosome 2"/>
</dbReference>
<dbReference type="PANTHER" id="PTHR23312">
    <property type="entry name" value="ARMC5 ARMADILLO REPEAT-CONTAINING -RELATED"/>
    <property type="match status" value="1"/>
</dbReference>
<dbReference type="AlphaFoldDB" id="A0A6I8PEJ2"/>
<dbReference type="GO" id="GO:0005829">
    <property type="term" value="C:cytosol"/>
    <property type="evidence" value="ECO:0000318"/>
    <property type="project" value="GO_Central"/>
</dbReference>
<feature type="compositionally biased region" description="Low complexity" evidence="2">
    <location>
        <begin position="13"/>
        <end position="22"/>
    </location>
</feature>
<dbReference type="Pfam" id="PF24768">
    <property type="entry name" value="ARM_ARMC5"/>
    <property type="match status" value="1"/>
</dbReference>
<dbReference type="GO" id="GO:0043367">
    <property type="term" value="P:CD4-positive, alpha-beta T cell differentiation"/>
    <property type="evidence" value="ECO:0007669"/>
    <property type="project" value="Ensembl"/>
</dbReference>
<accession>A0A6I8PEJ2</accession>
<dbReference type="GO" id="GO:0005925">
    <property type="term" value="C:focal adhesion"/>
    <property type="evidence" value="ECO:0007669"/>
    <property type="project" value="Ensembl"/>
</dbReference>
<dbReference type="InterPro" id="IPR055445">
    <property type="entry name" value="ARM_ARMC5"/>
</dbReference>
<reference evidence="4" key="3">
    <citation type="submission" date="2025-09" db="UniProtKB">
        <authorList>
            <consortium name="Ensembl"/>
        </authorList>
    </citation>
    <scope>IDENTIFICATION</scope>
    <source>
        <strain evidence="4">Glennie</strain>
    </source>
</reference>
<gene>
    <name evidence="4" type="primary">ARMC5</name>
</gene>
<dbReference type="PROSITE" id="PS50176">
    <property type="entry name" value="ARM_REPEAT"/>
    <property type="match status" value="1"/>
</dbReference>
<keyword evidence="5" id="KW-1185">Reference proteome</keyword>
<dbReference type="GO" id="GO:0035801">
    <property type="term" value="P:adrenal cortex development"/>
    <property type="evidence" value="ECO:0007669"/>
    <property type="project" value="Ensembl"/>
</dbReference>
<feature type="compositionally biased region" description="Pro residues" evidence="2">
    <location>
        <begin position="285"/>
        <end position="297"/>
    </location>
</feature>
<feature type="compositionally biased region" description="Low complexity" evidence="2">
    <location>
        <begin position="269"/>
        <end position="284"/>
    </location>
</feature>
<dbReference type="PANTHER" id="PTHR23312:SF8">
    <property type="entry name" value="ARMADILLO REPEAT-CONTAINING PROTEIN 5"/>
    <property type="match status" value="1"/>
</dbReference>
<reference evidence="4 5" key="1">
    <citation type="journal article" date="2008" name="Nature">
        <title>Genome analysis of the platypus reveals unique signatures of evolution.</title>
        <authorList>
            <person name="Warren W.C."/>
            <person name="Hillier L.W."/>
            <person name="Marshall Graves J.A."/>
            <person name="Birney E."/>
            <person name="Ponting C.P."/>
            <person name="Grutzner F."/>
            <person name="Belov K."/>
            <person name="Miller W."/>
            <person name="Clarke L."/>
            <person name="Chinwalla A.T."/>
            <person name="Yang S.P."/>
            <person name="Heger A."/>
            <person name="Locke D.P."/>
            <person name="Miethke P."/>
            <person name="Waters P.D."/>
            <person name="Veyrunes F."/>
            <person name="Fulton L."/>
            <person name="Fulton B."/>
            <person name="Graves T."/>
            <person name="Wallis J."/>
            <person name="Puente X.S."/>
            <person name="Lopez-Otin C."/>
            <person name="Ordonez G.R."/>
            <person name="Eichler E.E."/>
            <person name="Chen L."/>
            <person name="Cheng Z."/>
            <person name="Deakin J.E."/>
            <person name="Alsop A."/>
            <person name="Thompson K."/>
            <person name="Kirby P."/>
            <person name="Papenfuss A.T."/>
            <person name="Wakefield M.J."/>
            <person name="Olender T."/>
            <person name="Lancet D."/>
            <person name="Huttley G.A."/>
            <person name="Smit A.F."/>
            <person name="Pask A."/>
            <person name="Temple-Smith P."/>
            <person name="Batzer M.A."/>
            <person name="Walker J.A."/>
            <person name="Konkel M.K."/>
            <person name="Harris R.S."/>
            <person name="Whittington C.M."/>
            <person name="Wong E.S."/>
            <person name="Gemmell N.J."/>
            <person name="Buschiazzo E."/>
            <person name="Vargas Jentzsch I.M."/>
            <person name="Merkel A."/>
            <person name="Schmitz J."/>
            <person name="Zemann A."/>
            <person name="Churakov G."/>
            <person name="Kriegs J.O."/>
            <person name="Brosius J."/>
            <person name="Murchison E.P."/>
            <person name="Sachidanandam R."/>
            <person name="Smith C."/>
            <person name="Hannon G.J."/>
            <person name="Tsend-Ayush E."/>
            <person name="McMillan D."/>
            <person name="Attenborough R."/>
            <person name="Rens W."/>
            <person name="Ferguson-Smith M."/>
            <person name="Lefevre C.M."/>
            <person name="Sharp J.A."/>
            <person name="Nicholas K.R."/>
            <person name="Ray D.A."/>
            <person name="Kube M."/>
            <person name="Reinhardt R."/>
            <person name="Pringle T.H."/>
            <person name="Taylor J."/>
            <person name="Jones R.C."/>
            <person name="Nixon B."/>
            <person name="Dacheux J.L."/>
            <person name="Niwa H."/>
            <person name="Sekita Y."/>
            <person name="Huang X."/>
            <person name="Stark A."/>
            <person name="Kheradpour P."/>
            <person name="Kellis M."/>
            <person name="Flicek P."/>
            <person name="Chen Y."/>
            <person name="Webber C."/>
            <person name="Hardison R."/>
            <person name="Nelson J."/>
            <person name="Hallsworth-Pepin K."/>
            <person name="Delehaunty K."/>
            <person name="Markovic C."/>
            <person name="Minx P."/>
            <person name="Feng Y."/>
            <person name="Kremitzki C."/>
            <person name="Mitreva M."/>
            <person name="Glasscock J."/>
            <person name="Wylie T."/>
            <person name="Wohldmann P."/>
            <person name="Thiru P."/>
            <person name="Nhan M.N."/>
            <person name="Pohl C.S."/>
            <person name="Smith S.M."/>
            <person name="Hou S."/>
            <person name="Nefedov M."/>
            <person name="de Jong P.J."/>
            <person name="Renfree M.B."/>
            <person name="Mardis E.R."/>
            <person name="Wilson R.K."/>
        </authorList>
    </citation>
    <scope>NUCLEOTIDE SEQUENCE [LARGE SCALE GENOMIC DNA]</scope>
    <source>
        <strain evidence="4 5">Glennie</strain>
    </source>
</reference>
<sequence length="1211" mass="125269">MVPGLPPPSLTAPGRRPGRGVPLGEAAGSGLGRHDEVGRCSEEGQAQGTIPGMLLFSCQGAPRRLLGRRVLPPGRPDYNSHNPPRPGSAPPGLPRGPPPPAPAPEGGPAPPQARPPPWRARVMRRRVGPRPSPPGRPPPPPPPRRDGGEGAGPQAQAKMAAAKATPTDSLSFCLEQLAGAAGADAGGGKGPAADGAPLGRALLALRTRHVKATGGIERFRARGGLRPLLALLRQAAAGPAPPPPRPAPAPAPAPAASPAAAPPRPPDAPAASPAEPAEASSSTKPSPPPPPPPPPPVRLRKTLDLALSILANCCTQEPCRAEVRRLGGIRSLVNILQCIRTDSIQNRTARALGNLAMEPACCADIHLAAAVPLLVETLTSSQDPQCLQSVVRALRNLADSPQHRLALAQQGAVRPLAELLAATSDLPLTCALTRALLELSRGCSRACAEQLSLGGGLSPLVNLATHPKRAVREAAILTLANLCAQGLVRPALGNAGGVEVLLRELRRRRGPDGTSPASQQPLVRAVCLLCRESINRLRLREGGGLELLMSLLRDPRAGASHPRVVAALVGFLYDTGALGRLQALGLVPLLAGQLGGEVGDEEEEGREAASWDFPEERTPGPAEAGSFRSLRSWLISEGYAAGPEDISPDWSPEHCPLPDSSEPPALPARPLQSRRSREGSSPILPQTPTSATKSRVSPDPRAPSPSLLPQESPSPSQLASSSSQLLPGVSRETGGPSRDILSPLRSPRHPPSLPSPPAEPPASPKEARNLSQKPQGRGEEPWGREGPALLLLSRFSQAPDPSGALVTGPALQGLLGYVTGAPGPPNPRALRILSRLTCNPACLEAFVRSYGAALIRAWLVLGIAPEERGAPGTTATADPGARPGGRRHRELGEMLLQNLTVQAESPFGVGALTHLLLSGTQEDRVACALTLPFICKKPSLWRRLLLDQGGLRHLLMALPRPAPHPLFLFFAADSLSCLQRLVSGSTGPSPAGLLSPAPGPPDLSPPASDPGPPASPCLYLPLTGSTPSRPPDLHFLLDCGLRLPALRASAAAASPFFRALLLGGFAEARLALVPLRGLSPGAAHPILHHLHGCRGCGATARAVPPAGSPLAGSEVEEALEAAGRFLLPDLEEELEEAVGRARLGPRAPPEAAGEVFRLGGPRLAARCALWTLGPRLSPRGRAAALAGLVEAAGEDAGPLAEALLGAVNEAT</sequence>
<dbReference type="GO" id="GO:0051607">
    <property type="term" value="P:defense response to virus"/>
    <property type="evidence" value="ECO:0007669"/>
    <property type="project" value="Ensembl"/>
</dbReference>
<dbReference type="GO" id="GO:0006368">
    <property type="term" value="P:transcription elongation by RNA polymerase II"/>
    <property type="evidence" value="ECO:0007669"/>
    <property type="project" value="Ensembl"/>
</dbReference>
<feature type="region of interest" description="Disordered" evidence="2">
    <location>
        <begin position="644"/>
        <end position="784"/>
    </location>
</feature>
<reference evidence="4" key="2">
    <citation type="submission" date="2025-08" db="UniProtKB">
        <authorList>
            <consortium name="Ensembl"/>
        </authorList>
    </citation>
    <scope>IDENTIFICATION</scope>
    <source>
        <strain evidence="4">Glennie</strain>
    </source>
</reference>
<dbReference type="InterPro" id="IPR011333">
    <property type="entry name" value="SKP1/BTB/POZ_sf"/>
</dbReference>
<feature type="compositionally biased region" description="Basic and acidic residues" evidence="2">
    <location>
        <begin position="606"/>
        <end position="618"/>
    </location>
</feature>
<dbReference type="InterPro" id="IPR000225">
    <property type="entry name" value="Armadillo"/>
</dbReference>
<evidence type="ECO:0000256" key="1">
    <source>
        <dbReference type="PROSITE-ProRule" id="PRU00259"/>
    </source>
</evidence>
<feature type="region of interest" description="Disordered" evidence="2">
    <location>
        <begin position="597"/>
        <end position="625"/>
    </location>
</feature>
<evidence type="ECO:0000313" key="4">
    <source>
        <dbReference type="Ensembl" id="ENSOANP00000050543.1"/>
    </source>
</evidence>
<feature type="domain" description="BTB" evidence="3">
    <location>
        <begin position="1031"/>
        <end position="1091"/>
    </location>
</feature>
<dbReference type="GO" id="GO:0031463">
    <property type="term" value="C:Cul3-RING ubiquitin ligase complex"/>
    <property type="evidence" value="ECO:0007669"/>
    <property type="project" value="Ensembl"/>
</dbReference>
<feature type="region of interest" description="Disordered" evidence="2">
    <location>
        <begin position="989"/>
        <end position="1011"/>
    </location>
</feature>
<protein>
    <submittedName>
        <fullName evidence="4">Armadillo repeat containing 5</fullName>
    </submittedName>
</protein>
<dbReference type="GO" id="GO:0000785">
    <property type="term" value="C:chromatin"/>
    <property type="evidence" value="ECO:0007669"/>
    <property type="project" value="Ensembl"/>
</dbReference>
<dbReference type="OMA" id="NCCTEGG"/>
<evidence type="ECO:0000259" key="3">
    <source>
        <dbReference type="PROSITE" id="PS50097"/>
    </source>
</evidence>
<dbReference type="GO" id="GO:0009653">
    <property type="term" value="P:anatomical structure morphogenesis"/>
    <property type="evidence" value="ECO:0000318"/>
    <property type="project" value="GO_Central"/>
</dbReference>
<dbReference type="InterPro" id="IPR016024">
    <property type="entry name" value="ARM-type_fold"/>
</dbReference>
<name>A0A6I8PEJ2_ORNAN</name>
<feature type="compositionally biased region" description="Low complexity" evidence="2">
    <location>
        <begin position="152"/>
        <end position="167"/>
    </location>
</feature>
<feature type="compositionally biased region" description="Pro residues" evidence="2">
    <location>
        <begin position="997"/>
        <end position="1011"/>
    </location>
</feature>
<dbReference type="GO" id="GO:0160240">
    <property type="term" value="P:RNA polymerase II transcription initiation surveillance"/>
    <property type="evidence" value="ECO:0007669"/>
    <property type="project" value="Ensembl"/>
</dbReference>
<dbReference type="GO" id="GO:0043161">
    <property type="term" value="P:proteasome-mediated ubiquitin-dependent protein catabolic process"/>
    <property type="evidence" value="ECO:0007669"/>
    <property type="project" value="Ensembl"/>
</dbReference>
<dbReference type="FunCoup" id="A0A6I8PEJ2">
    <property type="interactions" value="1028"/>
</dbReference>
<dbReference type="GO" id="GO:0016020">
    <property type="term" value="C:membrane"/>
    <property type="evidence" value="ECO:0007669"/>
    <property type="project" value="Ensembl"/>
</dbReference>
<dbReference type="PROSITE" id="PS50097">
    <property type="entry name" value="BTB"/>
    <property type="match status" value="1"/>
</dbReference>
<evidence type="ECO:0000256" key="2">
    <source>
        <dbReference type="SAM" id="MobiDB-lite"/>
    </source>
</evidence>
<organism evidence="4 5">
    <name type="scientific">Ornithorhynchus anatinus</name>
    <name type="common">Duckbill platypus</name>
    <dbReference type="NCBI Taxonomy" id="9258"/>
    <lineage>
        <taxon>Eukaryota</taxon>
        <taxon>Metazoa</taxon>
        <taxon>Chordata</taxon>
        <taxon>Craniata</taxon>
        <taxon>Vertebrata</taxon>
        <taxon>Euteleostomi</taxon>
        <taxon>Mammalia</taxon>
        <taxon>Monotremata</taxon>
        <taxon>Ornithorhynchidae</taxon>
        <taxon>Ornithorhynchus</taxon>
    </lineage>
</organism>
<evidence type="ECO:0000313" key="5">
    <source>
        <dbReference type="Proteomes" id="UP000002279"/>
    </source>
</evidence>
<feature type="region of interest" description="Disordered" evidence="2">
    <location>
        <begin position="1"/>
        <end position="37"/>
    </location>
</feature>
<dbReference type="Gene3D" id="1.25.10.10">
    <property type="entry name" value="Leucine-rich Repeat Variant"/>
    <property type="match status" value="1"/>
</dbReference>
<dbReference type="SMART" id="SM00185">
    <property type="entry name" value="ARM"/>
    <property type="match status" value="5"/>
</dbReference>
<dbReference type="GO" id="GO:0042098">
    <property type="term" value="P:T cell proliferation"/>
    <property type="evidence" value="ECO:0007669"/>
    <property type="project" value="Ensembl"/>
</dbReference>
<feature type="compositionally biased region" description="Polar residues" evidence="2">
    <location>
        <begin position="683"/>
        <end position="695"/>
    </location>
</feature>
<feature type="compositionally biased region" description="Pro residues" evidence="2">
    <location>
        <begin position="239"/>
        <end position="268"/>
    </location>
</feature>
<dbReference type="GO" id="GO:0001707">
    <property type="term" value="P:mesoderm formation"/>
    <property type="evidence" value="ECO:0007669"/>
    <property type="project" value="Ensembl"/>
</dbReference>
<feature type="compositionally biased region" description="Pro residues" evidence="2">
    <location>
        <begin position="749"/>
        <end position="763"/>
    </location>
</feature>
<feature type="compositionally biased region" description="Low complexity" evidence="2">
    <location>
        <begin position="704"/>
        <end position="727"/>
    </location>
</feature>
<feature type="compositionally biased region" description="Pro residues" evidence="2">
    <location>
        <begin position="83"/>
        <end position="118"/>
    </location>
</feature>